<evidence type="ECO:0000256" key="4">
    <source>
        <dbReference type="ARBA" id="ARBA00023277"/>
    </source>
</evidence>
<feature type="active site" description="Proton donor/acceptor" evidence="6">
    <location>
        <position position="266"/>
    </location>
</feature>
<comment type="cofactor">
    <cofactor evidence="8">
        <name>a divalent metal cation</name>
        <dbReference type="ChEBI" id="CHEBI:60240"/>
    </cofactor>
    <text evidence="8">Binds 1 divalent metal cation per subunit.</text>
</comment>
<evidence type="ECO:0000256" key="7">
    <source>
        <dbReference type="PIRSR" id="PIRSR038994-2"/>
    </source>
</evidence>
<dbReference type="GO" id="GO:0046872">
    <property type="term" value="F:metal ion binding"/>
    <property type="evidence" value="ECO:0007669"/>
    <property type="project" value="UniProtKB-KW"/>
</dbReference>
<keyword evidence="11" id="KW-1185">Reference proteome</keyword>
<dbReference type="InterPro" id="IPR032466">
    <property type="entry name" value="Metal_Hydrolase"/>
</dbReference>
<dbReference type="InterPro" id="IPR003764">
    <property type="entry name" value="GlcNAc_6-P_deAcase"/>
</dbReference>
<feature type="binding site" evidence="7">
    <location>
        <begin position="211"/>
        <end position="212"/>
    </location>
    <ligand>
        <name>substrate</name>
    </ligand>
</feature>
<feature type="domain" description="Amidohydrolase-related" evidence="9">
    <location>
        <begin position="38"/>
        <end position="377"/>
    </location>
</feature>
<evidence type="ECO:0000256" key="5">
    <source>
        <dbReference type="PIRNR" id="PIRNR038994"/>
    </source>
</evidence>
<dbReference type="AlphaFoldDB" id="A0A7W9JCE8"/>
<dbReference type="GO" id="GO:0006046">
    <property type="term" value="P:N-acetylglucosamine catabolic process"/>
    <property type="evidence" value="ECO:0007669"/>
    <property type="project" value="TreeGrafter"/>
</dbReference>
<dbReference type="Gene3D" id="3.20.20.140">
    <property type="entry name" value="Metal-dependent hydrolases"/>
    <property type="match status" value="1"/>
</dbReference>
<evidence type="ECO:0000256" key="8">
    <source>
        <dbReference type="PIRSR" id="PIRSR038994-3"/>
    </source>
</evidence>
<dbReference type="EC" id="3.5.1.25" evidence="10"/>
<dbReference type="Pfam" id="PF01979">
    <property type="entry name" value="Amidohydro_1"/>
    <property type="match status" value="1"/>
</dbReference>
<dbReference type="PIRSF" id="PIRSF038994">
    <property type="entry name" value="NagA"/>
    <property type="match status" value="1"/>
</dbReference>
<name>A0A7W9JCE8_9ACTN</name>
<evidence type="ECO:0000313" key="11">
    <source>
        <dbReference type="Proteomes" id="UP000549971"/>
    </source>
</evidence>
<evidence type="ECO:0000256" key="1">
    <source>
        <dbReference type="ARBA" id="ARBA00010716"/>
    </source>
</evidence>
<protein>
    <submittedName>
        <fullName evidence="10">N-acetylglucosamine-6-phosphate deacetylase</fullName>
        <ecNumber evidence="10">3.5.1.25</ecNumber>
    </submittedName>
</protein>
<feature type="binding site" evidence="8">
    <location>
        <position position="208"/>
    </location>
    <ligand>
        <name>Zn(2+)</name>
        <dbReference type="ChEBI" id="CHEBI:29105"/>
    </ligand>
</feature>
<gene>
    <name evidence="10" type="ORF">HDA39_005607</name>
</gene>
<comment type="caution">
    <text evidence="10">The sequence shown here is derived from an EMBL/GenBank/DDBJ whole genome shotgun (WGS) entry which is preliminary data.</text>
</comment>
<evidence type="ECO:0000313" key="10">
    <source>
        <dbReference type="EMBL" id="MBB5838873.1"/>
    </source>
</evidence>
<organism evidence="10 11">
    <name type="scientific">Kribbella italica</name>
    <dbReference type="NCBI Taxonomy" id="1540520"/>
    <lineage>
        <taxon>Bacteria</taxon>
        <taxon>Bacillati</taxon>
        <taxon>Actinomycetota</taxon>
        <taxon>Actinomycetes</taxon>
        <taxon>Propionibacteriales</taxon>
        <taxon>Kribbellaceae</taxon>
        <taxon>Kribbella</taxon>
    </lineage>
</organism>
<dbReference type="EMBL" id="JACHMY010000001">
    <property type="protein sequence ID" value="MBB5838873.1"/>
    <property type="molecule type" value="Genomic_DNA"/>
</dbReference>
<accession>A0A7W9JCE8</accession>
<comment type="similarity">
    <text evidence="1 5">Belongs to the metallo-dependent hydrolases superfamily. NagA family.</text>
</comment>
<evidence type="ECO:0000256" key="2">
    <source>
        <dbReference type="ARBA" id="ARBA00022723"/>
    </source>
</evidence>
<feature type="binding site" evidence="7">
    <location>
        <position position="132"/>
    </location>
    <ligand>
        <name>substrate</name>
    </ligand>
</feature>
<keyword evidence="2 8" id="KW-0479">Metal-binding</keyword>
<keyword evidence="4 5" id="KW-0119">Carbohydrate metabolism</keyword>
<feature type="binding site" evidence="7">
    <location>
        <begin position="302"/>
        <end position="304"/>
    </location>
    <ligand>
        <name>substrate</name>
    </ligand>
</feature>
<feature type="binding site" evidence="8">
    <location>
        <position position="187"/>
    </location>
    <ligand>
        <name>Zn(2+)</name>
        <dbReference type="ChEBI" id="CHEBI:29105"/>
    </ligand>
</feature>
<evidence type="ECO:0000256" key="6">
    <source>
        <dbReference type="PIRSR" id="PIRSR038994-1"/>
    </source>
</evidence>
<dbReference type="SUPFAM" id="SSF51338">
    <property type="entry name" value="Composite domain of metallo-dependent hydrolases"/>
    <property type="match status" value="1"/>
</dbReference>
<evidence type="ECO:0000259" key="9">
    <source>
        <dbReference type="Pfam" id="PF01979"/>
    </source>
</evidence>
<sequence>MTSYEGRDPATGRALSVRVEDGRVAEVVAASGPVDGWLAPGLVDLQVNGFGGYDVNGPAVTPETVIELGRALAAAGTTSFLPTVITAPEDEIIASLRAVAAAREADQATRDAIPFVHVEGPHLSPEDGARGVHPLEQLRPPSVDEFRRWQDACGGIVGLVTLSPHYAGTAEYVRALSRADVIVALGHTAASPEQITAAADAGAVMSTHLGNGASAVLPRHPNHLWTQLSDDRLTAGFIADGHHLPADALTAMVRAKGIERSFLVSDSVALAGSAPGDYETAVGGTVHLSAEGRLSYAGTPYLAGAARSLADDVASAVTLARVGLGDAVRMATMNPGRFAGGRGVLRPGAPADLVCFDWAPGDSALSLRTVVRGGRVVG</sequence>
<dbReference type="SUPFAM" id="SSF51556">
    <property type="entry name" value="Metallo-dependent hydrolases"/>
    <property type="match status" value="1"/>
</dbReference>
<dbReference type="Proteomes" id="UP000549971">
    <property type="component" value="Unassembled WGS sequence"/>
</dbReference>
<keyword evidence="3 5" id="KW-0378">Hydrolase</keyword>
<dbReference type="InterPro" id="IPR006680">
    <property type="entry name" value="Amidohydro-rel"/>
</dbReference>
<dbReference type="Gene3D" id="2.30.40.10">
    <property type="entry name" value="Urease, subunit C, domain 1"/>
    <property type="match status" value="1"/>
</dbReference>
<feature type="binding site" evidence="7">
    <location>
        <position position="243"/>
    </location>
    <ligand>
        <name>substrate</name>
    </ligand>
</feature>
<evidence type="ECO:0000256" key="3">
    <source>
        <dbReference type="ARBA" id="ARBA00022801"/>
    </source>
</evidence>
<feature type="binding site" evidence="8">
    <location>
        <position position="119"/>
    </location>
    <ligand>
        <name>Zn(2+)</name>
        <dbReference type="ChEBI" id="CHEBI:29105"/>
    </ligand>
</feature>
<dbReference type="GO" id="GO:0008448">
    <property type="term" value="F:N-acetylglucosamine-6-phosphate deacetylase activity"/>
    <property type="evidence" value="ECO:0007669"/>
    <property type="project" value="UniProtKB-EC"/>
</dbReference>
<dbReference type="PANTHER" id="PTHR11113:SF14">
    <property type="entry name" value="N-ACETYLGLUCOSAMINE-6-PHOSPHATE DEACETYLASE"/>
    <property type="match status" value="1"/>
</dbReference>
<feature type="binding site" evidence="7">
    <location>
        <position position="219"/>
    </location>
    <ligand>
        <name>substrate</name>
    </ligand>
</feature>
<reference evidence="10 11" key="1">
    <citation type="submission" date="2020-08" db="EMBL/GenBank/DDBJ databases">
        <title>Sequencing the genomes of 1000 actinobacteria strains.</title>
        <authorList>
            <person name="Klenk H.-P."/>
        </authorList>
    </citation>
    <scope>NUCLEOTIDE SEQUENCE [LARGE SCALE GENOMIC DNA]</scope>
    <source>
        <strain evidence="10 11">DSM 28967</strain>
    </source>
</reference>
<dbReference type="PANTHER" id="PTHR11113">
    <property type="entry name" value="N-ACETYLGLUCOSAMINE-6-PHOSPHATE DEACETYLASE"/>
    <property type="match status" value="1"/>
</dbReference>
<proteinExistence type="inferred from homology"/>
<dbReference type="RefSeq" id="WP_184800077.1">
    <property type="nucleotide sequence ID" value="NZ_JACHMY010000001.1"/>
</dbReference>
<dbReference type="InterPro" id="IPR011059">
    <property type="entry name" value="Metal-dep_hydrolase_composite"/>
</dbReference>